<name>U6L8P6_EIMTE</name>
<keyword evidence="3" id="KW-1185">Reference proteome</keyword>
<evidence type="ECO:0000313" key="2">
    <source>
        <dbReference type="EMBL" id="CDJ44170.1"/>
    </source>
</evidence>
<reference evidence="2" key="1">
    <citation type="submission" date="2013-10" db="EMBL/GenBank/DDBJ databases">
        <title>Genomic analysis of the causative agents of coccidiosis in chickens.</title>
        <authorList>
            <person name="Reid A.J."/>
            <person name="Blake D."/>
            <person name="Billington K."/>
            <person name="Browne H."/>
            <person name="Dunn M."/>
            <person name="Hung S."/>
            <person name="Kawahara F."/>
            <person name="Miranda-Saavedra D."/>
            <person name="Mourier T."/>
            <person name="Nagra H."/>
            <person name="Otto T.D."/>
            <person name="Rawlings N."/>
            <person name="Sanchez A."/>
            <person name="Sanders M."/>
            <person name="Subramaniam C."/>
            <person name="Tay Y."/>
            <person name="Dear P."/>
            <person name="Doerig C."/>
            <person name="Gruber A."/>
            <person name="Parkinson J."/>
            <person name="Shirley M."/>
            <person name="Wan K.L."/>
            <person name="Berriman M."/>
            <person name="Tomley F."/>
            <person name="Pain A."/>
        </authorList>
    </citation>
    <scope>NUCLEOTIDE SEQUENCE [LARGE SCALE GENOMIC DNA]</scope>
    <source>
        <strain evidence="2">Houghton</strain>
    </source>
</reference>
<reference evidence="2" key="2">
    <citation type="submission" date="2013-10" db="EMBL/GenBank/DDBJ databases">
        <authorList>
            <person name="Aslett M."/>
        </authorList>
    </citation>
    <scope>NUCLEOTIDE SEQUENCE [LARGE SCALE GENOMIC DNA]</scope>
    <source>
        <strain evidence="2">Houghton</strain>
    </source>
</reference>
<evidence type="ECO:0000313" key="3">
    <source>
        <dbReference type="Proteomes" id="UP000030747"/>
    </source>
</evidence>
<evidence type="ECO:0000256" key="1">
    <source>
        <dbReference type="SAM" id="MobiDB-lite"/>
    </source>
</evidence>
<dbReference type="Proteomes" id="UP000030747">
    <property type="component" value="Unassembled WGS sequence"/>
</dbReference>
<proteinExistence type="predicted"/>
<accession>U6L8P6</accession>
<feature type="region of interest" description="Disordered" evidence="1">
    <location>
        <begin position="51"/>
        <end position="71"/>
    </location>
</feature>
<dbReference type="AlphaFoldDB" id="U6L8P6"/>
<sequence>ALLRTRECTCCFTGGCRCGAKPRGEKAAAKREETASFPSLCLPLGPPRLPTPPAFPPSTSGPLPSTSTAFC</sequence>
<organism evidence="2 3">
    <name type="scientific">Eimeria tenella</name>
    <name type="common">Coccidian parasite</name>
    <dbReference type="NCBI Taxonomy" id="5802"/>
    <lineage>
        <taxon>Eukaryota</taxon>
        <taxon>Sar</taxon>
        <taxon>Alveolata</taxon>
        <taxon>Apicomplexa</taxon>
        <taxon>Conoidasida</taxon>
        <taxon>Coccidia</taxon>
        <taxon>Eucoccidiorida</taxon>
        <taxon>Eimeriorina</taxon>
        <taxon>Eimeriidae</taxon>
        <taxon>Eimeria</taxon>
    </lineage>
</organism>
<dbReference type="GeneID" id="25256502"/>
<gene>
    <name evidence="2" type="ORF">ETH_00037305</name>
</gene>
<protein>
    <submittedName>
        <fullName evidence="2">Uncharacterized protein</fullName>
    </submittedName>
</protein>
<feature type="non-terminal residue" evidence="2">
    <location>
        <position position="1"/>
    </location>
</feature>
<feature type="compositionally biased region" description="Low complexity" evidence="1">
    <location>
        <begin position="57"/>
        <end position="71"/>
    </location>
</feature>
<feature type="non-terminal residue" evidence="2">
    <location>
        <position position="71"/>
    </location>
</feature>
<dbReference type="EMBL" id="HG676621">
    <property type="protein sequence ID" value="CDJ44170.1"/>
    <property type="molecule type" value="Genomic_DNA"/>
</dbReference>
<dbReference type="RefSeq" id="XP_013234919.1">
    <property type="nucleotide sequence ID" value="XM_013379465.1"/>
</dbReference>